<dbReference type="InterPro" id="IPR006626">
    <property type="entry name" value="PbH1"/>
</dbReference>
<accession>A0A178IM66</accession>
<dbReference type="Proteomes" id="UP000078486">
    <property type="component" value="Unassembled WGS sequence"/>
</dbReference>
<evidence type="ECO:0000256" key="5">
    <source>
        <dbReference type="SAM" id="MobiDB-lite"/>
    </source>
</evidence>
<evidence type="ECO:0000256" key="6">
    <source>
        <dbReference type="SAM" id="SignalP"/>
    </source>
</evidence>
<dbReference type="AlphaFoldDB" id="A0A178IM66"/>
<dbReference type="Pfam" id="PF00295">
    <property type="entry name" value="Glyco_hydro_28"/>
    <property type="match status" value="1"/>
</dbReference>
<dbReference type="GO" id="GO:0005975">
    <property type="term" value="P:carbohydrate metabolic process"/>
    <property type="evidence" value="ECO:0007669"/>
    <property type="project" value="InterPro"/>
</dbReference>
<dbReference type="InterPro" id="IPR012334">
    <property type="entry name" value="Pectin_lyas_fold"/>
</dbReference>
<evidence type="ECO:0000313" key="7">
    <source>
        <dbReference type="EMBL" id="OAM90960.1"/>
    </source>
</evidence>
<comment type="caution">
    <text evidence="7">The sequence shown here is derived from an EMBL/GenBank/DDBJ whole genome shotgun (WGS) entry which is preliminary data.</text>
</comment>
<keyword evidence="6" id="KW-0732">Signal</keyword>
<name>A0A178IM66_9BACT</name>
<dbReference type="InterPro" id="IPR011050">
    <property type="entry name" value="Pectin_lyase_fold/virulence"/>
</dbReference>
<gene>
    <name evidence="7" type="ORF">AW736_05535</name>
</gene>
<keyword evidence="8" id="KW-1185">Reference proteome</keyword>
<keyword evidence="2 4" id="KW-0378">Hydrolase</keyword>
<dbReference type="SUPFAM" id="SSF51126">
    <property type="entry name" value="Pectin lyase-like"/>
    <property type="match status" value="1"/>
</dbReference>
<evidence type="ECO:0000256" key="4">
    <source>
        <dbReference type="RuleBase" id="RU361169"/>
    </source>
</evidence>
<dbReference type="PANTHER" id="PTHR31339:SF9">
    <property type="entry name" value="PLASMIN AND FIBRONECTIN-BINDING PROTEIN A"/>
    <property type="match status" value="1"/>
</dbReference>
<dbReference type="PANTHER" id="PTHR31339">
    <property type="entry name" value="PECTIN LYASE-RELATED"/>
    <property type="match status" value="1"/>
</dbReference>
<comment type="similarity">
    <text evidence="1 4">Belongs to the glycosyl hydrolase 28 family.</text>
</comment>
<proteinExistence type="inferred from homology"/>
<dbReference type="PROSITE" id="PS00502">
    <property type="entry name" value="POLYGALACTURONASE"/>
    <property type="match status" value="1"/>
</dbReference>
<evidence type="ECO:0000256" key="2">
    <source>
        <dbReference type="ARBA" id="ARBA00022801"/>
    </source>
</evidence>
<feature type="signal peptide" evidence="6">
    <location>
        <begin position="1"/>
        <end position="22"/>
    </location>
</feature>
<evidence type="ECO:0000256" key="3">
    <source>
        <dbReference type="ARBA" id="ARBA00023295"/>
    </source>
</evidence>
<dbReference type="OrthoDB" id="182481at2"/>
<organism evidence="7 8">
    <name type="scientific">Termitidicoccus mucosus</name>
    <dbReference type="NCBI Taxonomy" id="1184151"/>
    <lineage>
        <taxon>Bacteria</taxon>
        <taxon>Pseudomonadati</taxon>
        <taxon>Verrucomicrobiota</taxon>
        <taxon>Opitutia</taxon>
        <taxon>Opitutales</taxon>
        <taxon>Opitutaceae</taxon>
        <taxon>Termitidicoccus</taxon>
    </lineage>
</organism>
<protein>
    <submittedName>
        <fullName evidence="7">Glycoside hydrolase</fullName>
    </submittedName>
</protein>
<dbReference type="EMBL" id="LRRQ01000043">
    <property type="protein sequence ID" value="OAM90960.1"/>
    <property type="molecule type" value="Genomic_DNA"/>
</dbReference>
<keyword evidence="3 4" id="KW-0326">Glycosidase</keyword>
<reference evidence="7 8" key="1">
    <citation type="submission" date="2016-01" db="EMBL/GenBank/DDBJ databases">
        <title>High potential of lignocellulose degradation of a new Verrucomicrobia species.</title>
        <authorList>
            <person name="Wang Y."/>
            <person name="Shi Y."/>
            <person name="Qiu Z."/>
            <person name="Liu S."/>
            <person name="Yang H."/>
        </authorList>
    </citation>
    <scope>NUCLEOTIDE SEQUENCE [LARGE SCALE GENOMIC DNA]</scope>
    <source>
        <strain evidence="7 8">TSB47</strain>
    </source>
</reference>
<dbReference type="SMART" id="SM00710">
    <property type="entry name" value="PbH1"/>
    <property type="match status" value="4"/>
</dbReference>
<dbReference type="Gene3D" id="2.160.20.10">
    <property type="entry name" value="Single-stranded right-handed beta-helix, Pectin lyase-like"/>
    <property type="match status" value="1"/>
</dbReference>
<evidence type="ECO:0000256" key="1">
    <source>
        <dbReference type="ARBA" id="ARBA00008834"/>
    </source>
</evidence>
<dbReference type="STRING" id="1184151.AW736_05535"/>
<feature type="region of interest" description="Disordered" evidence="5">
    <location>
        <begin position="176"/>
        <end position="199"/>
    </location>
</feature>
<dbReference type="GO" id="GO:0004650">
    <property type="term" value="F:polygalacturonase activity"/>
    <property type="evidence" value="ECO:0007669"/>
    <property type="project" value="InterPro"/>
</dbReference>
<sequence>MNFHHLLLAAALFLSAFVSISAAHSVASDDPWTAVPGILARIKAPVFPDRDFVVTDVKFGAKLGGTHDNTAAIAKAIAACHAAGGGRVVVPAGLFLTGAIHLKSNVNLHVSEGATLLFSSDPTAYLPVVFMRWEGIECMNYSPLIYAFEQENIAITGKGTLDGGASLDNWWGWTKHGNSKRPPGTPAPTGASTRRLGVMSDNNTPVTERIFGDGYHLRPPFVQPNRCKNILIEDVTIVRSPFWELNPVLCENITVRGVQISSHGPNNDGCDPDSCRDVLIENCFFDTGDDCIAIKSGRNEDGRRVNVPSENLIIRNCVMKDGHGGVVIGSEVAAGCRNVFVENCVMDSPNLNRALRFKSNARRGGVVENVHMRNVTIGQVDETILSIDFTYQEGADGPYAPAVRNVSLENVTGKKSPRVLRIVGFKGAIADDIRFKNCVFEGIASSEQLEHAGRISFDNVTIIPAKKPRPQNAGAASE</sequence>
<evidence type="ECO:0000313" key="8">
    <source>
        <dbReference type="Proteomes" id="UP000078486"/>
    </source>
</evidence>
<dbReference type="InterPro" id="IPR000743">
    <property type="entry name" value="Glyco_hydro_28"/>
</dbReference>
<feature type="chain" id="PRO_5008089105" evidence="6">
    <location>
        <begin position="23"/>
        <end position="478"/>
    </location>
</feature>
<dbReference type="RefSeq" id="WP_068769217.1">
    <property type="nucleotide sequence ID" value="NZ_CP109796.1"/>
</dbReference>
<dbReference type="InterPro" id="IPR051801">
    <property type="entry name" value="GH28_Enzymes"/>
</dbReference>